<reference evidence="3" key="1">
    <citation type="journal article" date="2014" name="Proc. Natl. Acad. Sci. U.S.A.">
        <title>Extensive sampling of basidiomycete genomes demonstrates inadequacy of the white-rot/brown-rot paradigm for wood decay fungi.</title>
        <authorList>
            <person name="Riley R."/>
            <person name="Salamov A.A."/>
            <person name="Brown D.W."/>
            <person name="Nagy L.G."/>
            <person name="Floudas D."/>
            <person name="Held B.W."/>
            <person name="Levasseur A."/>
            <person name="Lombard V."/>
            <person name="Morin E."/>
            <person name="Otillar R."/>
            <person name="Lindquist E.A."/>
            <person name="Sun H."/>
            <person name="LaButti K.M."/>
            <person name="Schmutz J."/>
            <person name="Jabbour D."/>
            <person name="Luo H."/>
            <person name="Baker S.E."/>
            <person name="Pisabarro A.G."/>
            <person name="Walton J.D."/>
            <person name="Blanchette R.A."/>
            <person name="Henrissat B."/>
            <person name="Martin F."/>
            <person name="Cullen D."/>
            <person name="Hibbett D.S."/>
            <person name="Grigoriev I.V."/>
        </authorList>
    </citation>
    <scope>NUCLEOTIDE SEQUENCE [LARGE SCALE GENOMIC DNA]</scope>
    <source>
        <strain evidence="3">CBS 339.88</strain>
    </source>
</reference>
<organism evidence="2 3">
    <name type="scientific">Galerina marginata (strain CBS 339.88)</name>
    <dbReference type="NCBI Taxonomy" id="685588"/>
    <lineage>
        <taxon>Eukaryota</taxon>
        <taxon>Fungi</taxon>
        <taxon>Dikarya</taxon>
        <taxon>Basidiomycota</taxon>
        <taxon>Agaricomycotina</taxon>
        <taxon>Agaricomycetes</taxon>
        <taxon>Agaricomycetidae</taxon>
        <taxon>Agaricales</taxon>
        <taxon>Agaricineae</taxon>
        <taxon>Strophariaceae</taxon>
        <taxon>Galerina</taxon>
    </lineage>
</organism>
<dbReference type="Proteomes" id="UP000027222">
    <property type="component" value="Unassembled WGS sequence"/>
</dbReference>
<accession>A0A067TJL1</accession>
<dbReference type="HOGENOM" id="CLU_2158600_0_0_1"/>
<protein>
    <submittedName>
        <fullName evidence="2">Uncharacterized protein</fullName>
    </submittedName>
</protein>
<keyword evidence="3" id="KW-1185">Reference proteome</keyword>
<dbReference type="AlphaFoldDB" id="A0A067TJL1"/>
<evidence type="ECO:0000313" key="2">
    <source>
        <dbReference type="EMBL" id="KDR80104.1"/>
    </source>
</evidence>
<dbReference type="EMBL" id="KL142372">
    <property type="protein sequence ID" value="KDR80104.1"/>
    <property type="molecule type" value="Genomic_DNA"/>
</dbReference>
<feature type="transmembrane region" description="Helical" evidence="1">
    <location>
        <begin position="12"/>
        <end position="32"/>
    </location>
</feature>
<evidence type="ECO:0000313" key="3">
    <source>
        <dbReference type="Proteomes" id="UP000027222"/>
    </source>
</evidence>
<evidence type="ECO:0000256" key="1">
    <source>
        <dbReference type="SAM" id="Phobius"/>
    </source>
</evidence>
<proteinExistence type="predicted"/>
<gene>
    <name evidence="2" type="ORF">GALMADRAFT_1179270</name>
</gene>
<keyword evidence="1" id="KW-0472">Membrane</keyword>
<keyword evidence="1" id="KW-0812">Transmembrane</keyword>
<name>A0A067TJL1_GALM3</name>
<keyword evidence="1" id="KW-1133">Transmembrane helix</keyword>
<sequence>MLYLILDIFHATFIYCFTQILAIYPSLLRLRIQRPRHCHSRRGHTNPIRRFRRRFSGQQCSAGSVKLSVHNIYALYLVLISPPRGHNCESMIVLYCGHLNWPMRCSGVTRI</sequence>